<dbReference type="STRING" id="521096.Tpau_1764"/>
<reference evidence="2 3" key="2">
    <citation type="journal article" date="2011" name="Stand. Genomic Sci.">
        <title>Complete genome sequence of Tsukamurella paurometabola type strain (no. 33).</title>
        <authorList>
            <person name="Munk A.C."/>
            <person name="Lapidus A."/>
            <person name="Lucas S."/>
            <person name="Nolan M."/>
            <person name="Tice H."/>
            <person name="Cheng J.F."/>
            <person name="Del Rio T.G."/>
            <person name="Goodwin L."/>
            <person name="Pitluck S."/>
            <person name="Liolios K."/>
            <person name="Huntemann M."/>
            <person name="Ivanova N."/>
            <person name="Mavromatis K."/>
            <person name="Mikhailova N."/>
            <person name="Pati A."/>
            <person name="Chen A."/>
            <person name="Palaniappan K."/>
            <person name="Tapia R."/>
            <person name="Han C."/>
            <person name="Land M."/>
            <person name="Hauser L."/>
            <person name="Chang Y.J."/>
            <person name="Jeffries C.D."/>
            <person name="Brettin T."/>
            <person name="Yasawong M."/>
            <person name="Brambilla E.M."/>
            <person name="Rohde M."/>
            <person name="Sikorski J."/>
            <person name="Goker M."/>
            <person name="Detter J.C."/>
            <person name="Woyke T."/>
            <person name="Bristow J."/>
            <person name="Eisen J.A."/>
            <person name="Markowitz V."/>
            <person name="Hugenholtz P."/>
            <person name="Kyrpides N.C."/>
            <person name="Klenk H.P."/>
        </authorList>
    </citation>
    <scope>NUCLEOTIDE SEQUENCE [LARGE SCALE GENOMIC DNA]</scope>
    <source>
        <strain evidence="3">ATCC 8368 / DSM 20162 / CCUG 35730 / CIP 100753 / JCM 10117 / KCTC 9821 / NBRC 16120 / NCIMB 702349 / NCTC 13040</strain>
    </source>
</reference>
<sequence length="203" mass="21999">MRRSAVALVLTIAIAVAGCAPSQKSSNPARDLSLTESELPAGVRNVMRTPDTSWGRSEVLEGSEPCFTATRNYERARDTVGLSTVSAALDQTVLRFEVTAAPISSTYVLSRFACIAEGGKSARAAWLPDDLLRRPATVIEVRTPTGRLAALEGYIDIGELSVAATSQNFKLVTNAPDATQDEVDRDQFWQLFRAQIAKVERAR</sequence>
<name>D5UMA2_TSUPD</name>
<dbReference type="AlphaFoldDB" id="D5UMA2"/>
<evidence type="ECO:0008006" key="4">
    <source>
        <dbReference type="Google" id="ProtNLM"/>
    </source>
</evidence>
<dbReference type="Proteomes" id="UP000001213">
    <property type="component" value="Chromosome"/>
</dbReference>
<feature type="signal peptide" evidence="1">
    <location>
        <begin position="1"/>
        <end position="17"/>
    </location>
</feature>
<evidence type="ECO:0000256" key="1">
    <source>
        <dbReference type="SAM" id="SignalP"/>
    </source>
</evidence>
<dbReference type="KEGG" id="tpr:Tpau_1764"/>
<dbReference type="PROSITE" id="PS51257">
    <property type="entry name" value="PROKAR_LIPOPROTEIN"/>
    <property type="match status" value="1"/>
</dbReference>
<protein>
    <recommendedName>
        <fullName evidence="4">Lipoprotein</fullName>
    </recommendedName>
</protein>
<gene>
    <name evidence="2" type="ordered locus">Tpau_1764</name>
</gene>
<organism evidence="2 3">
    <name type="scientific">Tsukamurella paurometabola (strain ATCC 8368 / DSM 20162 / CCUG 35730 / CIP 100753 / JCM 10117 / KCTC 9821 / NBRC 16120 / NCIMB 702349 / NCTC 13040)</name>
    <name type="common">Corynebacterium paurometabolum</name>
    <dbReference type="NCBI Taxonomy" id="521096"/>
    <lineage>
        <taxon>Bacteria</taxon>
        <taxon>Bacillati</taxon>
        <taxon>Actinomycetota</taxon>
        <taxon>Actinomycetes</taxon>
        <taxon>Mycobacteriales</taxon>
        <taxon>Tsukamurellaceae</taxon>
        <taxon>Tsukamurella</taxon>
    </lineage>
</organism>
<proteinExistence type="predicted"/>
<keyword evidence="3" id="KW-1185">Reference proteome</keyword>
<keyword evidence="1" id="KW-0732">Signal</keyword>
<reference evidence="3" key="1">
    <citation type="submission" date="2010-03" db="EMBL/GenBank/DDBJ databases">
        <title>The complete chromosome of Tsukamurella paurometabola DSM 20162.</title>
        <authorList>
            <consortium name="US DOE Joint Genome Institute (JGI-PGF)"/>
            <person name="Lucas S."/>
            <person name="Copeland A."/>
            <person name="Lapidus A."/>
            <person name="Glavina del Rio T."/>
            <person name="Dalin E."/>
            <person name="Tice H."/>
            <person name="Bruce D."/>
            <person name="Goodwin L."/>
            <person name="Pitluck S."/>
            <person name="Kyrpides N."/>
            <person name="Mavromatis K."/>
            <person name="Ivanova N."/>
            <person name="Mikhailova N."/>
            <person name="Munk A.C."/>
            <person name="Brettin T."/>
            <person name="Detter J.C."/>
            <person name="Tapia R."/>
            <person name="Han C."/>
            <person name="Larimer F."/>
            <person name="Land M."/>
            <person name="Hauser L."/>
            <person name="Markowitz V."/>
            <person name="Cheng J.-F."/>
            <person name="Hugenholtz P."/>
            <person name="Woyke T."/>
            <person name="Wu D."/>
            <person name="Jando M."/>
            <person name="Brambilla E."/>
            <person name="Klenk H.-P."/>
            <person name="Eisen J.A."/>
        </authorList>
    </citation>
    <scope>NUCLEOTIDE SEQUENCE [LARGE SCALE GENOMIC DNA]</scope>
    <source>
        <strain evidence="3">ATCC 8368 / DSM 20162 / CCUG 35730 / CIP 100753 / JCM 10117 / KCTC 9821 / NBRC 16120 / NCIMB 702349 / NCTC 13040</strain>
    </source>
</reference>
<dbReference type="HOGENOM" id="CLU_1348443_0_0_11"/>
<evidence type="ECO:0000313" key="3">
    <source>
        <dbReference type="Proteomes" id="UP000001213"/>
    </source>
</evidence>
<accession>D5UMA2</accession>
<feature type="chain" id="PRO_5039219218" description="Lipoprotein" evidence="1">
    <location>
        <begin position="18"/>
        <end position="203"/>
    </location>
</feature>
<evidence type="ECO:0000313" key="2">
    <source>
        <dbReference type="EMBL" id="ADG78382.1"/>
    </source>
</evidence>
<dbReference type="EMBL" id="CP001966">
    <property type="protein sequence ID" value="ADG78382.1"/>
    <property type="molecule type" value="Genomic_DNA"/>
</dbReference>